<sequence>MQCKRKHWHVAVSHCSSTLFWVQKSCVCGVICLTIILTMIEPHTYISIKHTYGGKRGVMAELGPSLFPATCEFRARFQCITLTYKNQVSSRAPFEALSPLYLHPLQQVKAKKKKSREFSQADSCMALDGFIPGNNEVHRNICLSFTAVNKIAPYCEIGYNRAVIMFFSCKLGSG</sequence>
<reference evidence="1" key="2">
    <citation type="submission" date="2017-11" db="EMBL/GenBank/DDBJ databases">
        <title>Coralsnake Venomics: Analyses of Venom Gland Transcriptomes and Proteomes of Six Brazilian Taxa.</title>
        <authorList>
            <person name="Aird S.D."/>
            <person name="Jorge da Silva N."/>
            <person name="Qiu L."/>
            <person name="Villar-Briones A."/>
            <person name="Aparecida-Saddi V."/>
            <person name="Campos-Telles M.P."/>
            <person name="Grau M."/>
            <person name="Mikheyev A.S."/>
        </authorList>
    </citation>
    <scope>NUCLEOTIDE SEQUENCE</scope>
    <source>
        <tissue evidence="1">Venom_gland</tissue>
    </source>
</reference>
<accession>A0A2D4KU93</accession>
<organism evidence="1">
    <name type="scientific">Micrurus paraensis</name>
    <dbReference type="NCBI Taxonomy" id="1970185"/>
    <lineage>
        <taxon>Eukaryota</taxon>
        <taxon>Metazoa</taxon>
        <taxon>Chordata</taxon>
        <taxon>Craniata</taxon>
        <taxon>Vertebrata</taxon>
        <taxon>Euteleostomi</taxon>
        <taxon>Lepidosauria</taxon>
        <taxon>Squamata</taxon>
        <taxon>Bifurcata</taxon>
        <taxon>Unidentata</taxon>
        <taxon>Episquamata</taxon>
        <taxon>Toxicofera</taxon>
        <taxon>Serpentes</taxon>
        <taxon>Colubroidea</taxon>
        <taxon>Elapidae</taxon>
        <taxon>Elapinae</taxon>
        <taxon>Micrurus</taxon>
    </lineage>
</organism>
<evidence type="ECO:0000313" key="1">
    <source>
        <dbReference type="EMBL" id="LAB12294.1"/>
    </source>
</evidence>
<protein>
    <submittedName>
        <fullName evidence="1">Uncharacterized protein</fullName>
    </submittedName>
</protein>
<dbReference type="EMBL" id="IACL01094268">
    <property type="protein sequence ID" value="LAB12294.1"/>
    <property type="molecule type" value="Transcribed_RNA"/>
</dbReference>
<proteinExistence type="predicted"/>
<dbReference type="AlphaFoldDB" id="A0A2D4KU93"/>
<reference evidence="1" key="1">
    <citation type="submission" date="2017-07" db="EMBL/GenBank/DDBJ databases">
        <authorList>
            <person name="Mikheyev A."/>
            <person name="Grau M."/>
        </authorList>
    </citation>
    <scope>NUCLEOTIDE SEQUENCE</scope>
    <source>
        <tissue evidence="1">Venom_gland</tissue>
    </source>
</reference>
<name>A0A2D4KU93_9SAUR</name>